<evidence type="ECO:0000256" key="1">
    <source>
        <dbReference type="SAM" id="Coils"/>
    </source>
</evidence>
<dbReference type="InParanoid" id="G4YIJ3"/>
<feature type="region of interest" description="Disordered" evidence="2">
    <location>
        <begin position="367"/>
        <end position="391"/>
    </location>
</feature>
<name>G4YIJ3_PHYSP</name>
<feature type="compositionally biased region" description="Low complexity" evidence="2">
    <location>
        <begin position="243"/>
        <end position="277"/>
    </location>
</feature>
<accession>G4YIJ3</accession>
<reference evidence="3 4" key="1">
    <citation type="journal article" date="2006" name="Science">
        <title>Phytophthora genome sequences uncover evolutionary origins and mechanisms of pathogenesis.</title>
        <authorList>
            <person name="Tyler B.M."/>
            <person name="Tripathy S."/>
            <person name="Zhang X."/>
            <person name="Dehal P."/>
            <person name="Jiang R.H."/>
            <person name="Aerts A."/>
            <person name="Arredondo F.D."/>
            <person name="Baxter L."/>
            <person name="Bensasson D."/>
            <person name="Beynon J.L."/>
            <person name="Chapman J."/>
            <person name="Damasceno C.M."/>
            <person name="Dorrance A.E."/>
            <person name="Dou D."/>
            <person name="Dickerman A.W."/>
            <person name="Dubchak I.L."/>
            <person name="Garbelotto M."/>
            <person name="Gijzen M."/>
            <person name="Gordon S.G."/>
            <person name="Govers F."/>
            <person name="Grunwald N.J."/>
            <person name="Huang W."/>
            <person name="Ivors K.L."/>
            <person name="Jones R.W."/>
            <person name="Kamoun S."/>
            <person name="Krampis K."/>
            <person name="Lamour K.H."/>
            <person name="Lee M.K."/>
            <person name="McDonald W.H."/>
            <person name="Medina M."/>
            <person name="Meijer H.J."/>
            <person name="Nordberg E.K."/>
            <person name="Maclean D.J."/>
            <person name="Ospina-Giraldo M.D."/>
            <person name="Morris P.F."/>
            <person name="Phuntumart V."/>
            <person name="Putnam N.H."/>
            <person name="Rash S."/>
            <person name="Rose J.K."/>
            <person name="Sakihama Y."/>
            <person name="Salamov A.A."/>
            <person name="Savidor A."/>
            <person name="Scheuring C.F."/>
            <person name="Smith B.M."/>
            <person name="Sobral B.W."/>
            <person name="Terry A."/>
            <person name="Torto-Alalibo T.A."/>
            <person name="Win J."/>
            <person name="Xu Z."/>
            <person name="Zhang H."/>
            <person name="Grigoriev I.V."/>
            <person name="Rokhsar D.S."/>
            <person name="Boore J.L."/>
        </authorList>
    </citation>
    <scope>NUCLEOTIDE SEQUENCE [LARGE SCALE GENOMIC DNA]</scope>
    <source>
        <strain evidence="3 4">P6497</strain>
    </source>
</reference>
<evidence type="ECO:0000313" key="4">
    <source>
        <dbReference type="Proteomes" id="UP000002640"/>
    </source>
</evidence>
<dbReference type="KEGG" id="psoj:PHYSODRAFT_248508"/>
<evidence type="ECO:0000313" key="3">
    <source>
        <dbReference type="EMBL" id="EGZ28117.1"/>
    </source>
</evidence>
<gene>
    <name evidence="3" type="ORF">PHYSODRAFT_248508</name>
</gene>
<feature type="compositionally biased region" description="Basic and acidic residues" evidence="2">
    <location>
        <begin position="371"/>
        <end position="391"/>
    </location>
</feature>
<keyword evidence="1" id="KW-0175">Coiled coil</keyword>
<dbReference type="SMR" id="G4YIJ3"/>
<dbReference type="AlphaFoldDB" id="G4YIJ3"/>
<dbReference type="Proteomes" id="UP000002640">
    <property type="component" value="Unassembled WGS sequence"/>
</dbReference>
<organism evidence="3 4">
    <name type="scientific">Phytophthora sojae (strain P6497)</name>
    <name type="common">Soybean stem and root rot agent</name>
    <name type="synonym">Phytophthora megasperma f. sp. glycines</name>
    <dbReference type="NCBI Taxonomy" id="1094619"/>
    <lineage>
        <taxon>Eukaryota</taxon>
        <taxon>Sar</taxon>
        <taxon>Stramenopiles</taxon>
        <taxon>Oomycota</taxon>
        <taxon>Peronosporomycetes</taxon>
        <taxon>Peronosporales</taxon>
        <taxon>Peronosporaceae</taxon>
        <taxon>Phytophthora</taxon>
    </lineage>
</organism>
<feature type="compositionally biased region" description="Polar residues" evidence="2">
    <location>
        <begin position="313"/>
        <end position="330"/>
    </location>
</feature>
<proteinExistence type="predicted"/>
<feature type="coiled-coil region" evidence="1">
    <location>
        <begin position="121"/>
        <end position="176"/>
    </location>
</feature>
<keyword evidence="4" id="KW-1185">Reference proteome</keyword>
<sequence>MASPSTTSVLNIAATSVPTPAGTCSLSATSSGTSMTMVPVTTGLAASTAVYAALNDAAVLMLRPAPSVPSISALQTASTTTQSAPVTSTISGLLQAVEASPYRTEPGQPVRSRTPRAVAEIQKLQEDLERANKLGAQFAAEKLDADDAVSEAALKITSLECELTGAQKRIAELEAQILDSRAFDPGALYDFFVNSSAFKGNWRRFLELLQLYRTGKLVPTGYRTTIQVSARDLEFEDSDPYMAQAAQPSAASAPASSSSGSAQATTTTTRSSLSATPLHTPLMLSLDRSTSAGSSKIRRKALKSLPLTKALDPSSSKKSGGLKIQTSAPSSSAALETVDLARSASSTPKVKTPMIKPFTQQIAVPRRPTKFKPERKNAKKESPSARSDLDAAKAVPNQFSWDGTRPDVQELMLVGVAF</sequence>
<dbReference type="EMBL" id="JH159151">
    <property type="protein sequence ID" value="EGZ28117.1"/>
    <property type="molecule type" value="Genomic_DNA"/>
</dbReference>
<protein>
    <submittedName>
        <fullName evidence="3">Uncharacterized protein</fullName>
    </submittedName>
</protein>
<feature type="region of interest" description="Disordered" evidence="2">
    <location>
        <begin position="242"/>
        <end position="330"/>
    </location>
</feature>
<dbReference type="RefSeq" id="XP_009515392.1">
    <property type="nucleotide sequence ID" value="XM_009517097.1"/>
</dbReference>
<dbReference type="GeneID" id="20637835"/>
<evidence type="ECO:0000256" key="2">
    <source>
        <dbReference type="SAM" id="MobiDB-lite"/>
    </source>
</evidence>